<organism evidence="2 3">
    <name type="scientific">Thalassotalea profundi</name>
    <dbReference type="NCBI Taxonomy" id="2036687"/>
    <lineage>
        <taxon>Bacteria</taxon>
        <taxon>Pseudomonadati</taxon>
        <taxon>Pseudomonadota</taxon>
        <taxon>Gammaproteobacteria</taxon>
        <taxon>Alteromonadales</taxon>
        <taxon>Colwelliaceae</taxon>
        <taxon>Thalassotalea</taxon>
    </lineage>
</organism>
<dbReference type="PRINTS" id="PR00111">
    <property type="entry name" value="ABHYDROLASE"/>
</dbReference>
<keyword evidence="3" id="KW-1185">Reference proteome</keyword>
<protein>
    <submittedName>
        <fullName evidence="2">3-oxoadipate enol-lactonase</fullName>
    </submittedName>
</protein>
<accession>A0ABQ3IHU4</accession>
<dbReference type="SUPFAM" id="SSF53474">
    <property type="entry name" value="alpha/beta-Hydrolases"/>
    <property type="match status" value="1"/>
</dbReference>
<name>A0ABQ3IHU4_9GAMM</name>
<evidence type="ECO:0000259" key="1">
    <source>
        <dbReference type="Pfam" id="PF00561"/>
    </source>
</evidence>
<dbReference type="Pfam" id="PF00561">
    <property type="entry name" value="Abhydrolase_1"/>
    <property type="match status" value="1"/>
</dbReference>
<dbReference type="Proteomes" id="UP000626370">
    <property type="component" value="Unassembled WGS sequence"/>
</dbReference>
<dbReference type="PANTHER" id="PTHR43798">
    <property type="entry name" value="MONOACYLGLYCEROL LIPASE"/>
    <property type="match status" value="1"/>
</dbReference>
<dbReference type="RefSeq" id="WP_189377388.1">
    <property type="nucleotide sequence ID" value="NZ_BNAH01000004.1"/>
</dbReference>
<evidence type="ECO:0000313" key="3">
    <source>
        <dbReference type="Proteomes" id="UP000626370"/>
    </source>
</evidence>
<sequence length="260" mass="28503">MATLPSGVYVKGSGPAVVFLHSSLSTAKQWVPLINIIKDKFTCINIDILGYGNAEKVTDEANYNFDVEVTRIRHIIKTCIGDENYHLVGHSCGGAIALKVAFEAPQKLLSLSLYEPVAFHLLAQGSIERQEAFSFSEKIAGLSNENAAQVFTDFWNYDGFYLSLPSKVQEMMATDMQKVNLDFKGLTCEQYQLNDLSVITCSAVIYSGTQSPHLTQFLAKTIAEALPKGTLCELKAGHMGPIDKAELVLTKIAENIVSMN</sequence>
<evidence type="ECO:0000313" key="2">
    <source>
        <dbReference type="EMBL" id="GHE84992.1"/>
    </source>
</evidence>
<reference evidence="3" key="1">
    <citation type="journal article" date="2019" name="Int. J. Syst. Evol. Microbiol.">
        <title>The Global Catalogue of Microorganisms (GCM) 10K type strain sequencing project: providing services to taxonomists for standard genome sequencing and annotation.</title>
        <authorList>
            <consortium name="The Broad Institute Genomics Platform"/>
            <consortium name="The Broad Institute Genome Sequencing Center for Infectious Disease"/>
            <person name="Wu L."/>
            <person name="Ma J."/>
        </authorList>
    </citation>
    <scope>NUCLEOTIDE SEQUENCE [LARGE SCALE GENOMIC DNA]</scope>
    <source>
        <strain evidence="3">CGMCC 1.15922</strain>
    </source>
</reference>
<dbReference type="InterPro" id="IPR000073">
    <property type="entry name" value="AB_hydrolase_1"/>
</dbReference>
<gene>
    <name evidence="2" type="primary">pcaD</name>
    <name evidence="2" type="ORF">GCM10011501_12390</name>
</gene>
<comment type="caution">
    <text evidence="2">The sequence shown here is derived from an EMBL/GenBank/DDBJ whole genome shotgun (WGS) entry which is preliminary data.</text>
</comment>
<dbReference type="Gene3D" id="3.40.50.1820">
    <property type="entry name" value="alpha/beta hydrolase"/>
    <property type="match status" value="1"/>
</dbReference>
<proteinExistence type="predicted"/>
<dbReference type="InterPro" id="IPR050266">
    <property type="entry name" value="AB_hydrolase_sf"/>
</dbReference>
<dbReference type="InterPro" id="IPR029058">
    <property type="entry name" value="AB_hydrolase_fold"/>
</dbReference>
<dbReference type="EMBL" id="BNAH01000004">
    <property type="protein sequence ID" value="GHE84992.1"/>
    <property type="molecule type" value="Genomic_DNA"/>
</dbReference>
<feature type="domain" description="AB hydrolase-1" evidence="1">
    <location>
        <begin position="15"/>
        <end position="243"/>
    </location>
</feature>